<keyword evidence="5 7" id="KW-1133">Transmembrane helix</keyword>
<reference evidence="8 9" key="1">
    <citation type="journal article" date="2015" name="Proc. Natl. Acad. Sci. U.S.A.">
        <title>Expanded metabolic versatility of ubiquitous nitrite-oxidizing bacteria from the genus Nitrospira.</title>
        <authorList>
            <person name="Koch H."/>
            <person name="Lucker S."/>
            <person name="Albertsen M."/>
            <person name="Kitzinger K."/>
            <person name="Herbold C."/>
            <person name="Spieck E."/>
            <person name="Nielsen P.H."/>
            <person name="Wagner M."/>
            <person name="Daims H."/>
        </authorList>
    </citation>
    <scope>NUCLEOTIDE SEQUENCE [LARGE SCALE GENOMIC DNA]</scope>
    <source>
        <strain evidence="8 9">NSP M-1</strain>
    </source>
</reference>
<organism evidence="8 9">
    <name type="scientific">Nitrospira moscoviensis</name>
    <dbReference type="NCBI Taxonomy" id="42253"/>
    <lineage>
        <taxon>Bacteria</taxon>
        <taxon>Pseudomonadati</taxon>
        <taxon>Nitrospirota</taxon>
        <taxon>Nitrospiria</taxon>
        <taxon>Nitrospirales</taxon>
        <taxon>Nitrospiraceae</taxon>
        <taxon>Nitrospira</taxon>
    </lineage>
</organism>
<evidence type="ECO:0000256" key="2">
    <source>
        <dbReference type="ARBA" id="ARBA00006679"/>
    </source>
</evidence>
<feature type="transmembrane region" description="Helical" evidence="7">
    <location>
        <begin position="6"/>
        <end position="25"/>
    </location>
</feature>
<dbReference type="KEGG" id="nmv:NITMOv2_2604"/>
<comment type="similarity">
    <text evidence="2">Belongs to the DoxX family.</text>
</comment>
<feature type="transmembrane region" description="Helical" evidence="7">
    <location>
        <begin position="105"/>
        <end position="125"/>
    </location>
</feature>
<evidence type="ECO:0000256" key="4">
    <source>
        <dbReference type="ARBA" id="ARBA00022692"/>
    </source>
</evidence>
<dbReference type="PATRIC" id="fig|42253.5.peg.2572"/>
<keyword evidence="3" id="KW-1003">Cell membrane</keyword>
<dbReference type="InterPro" id="IPR032808">
    <property type="entry name" value="DoxX"/>
</dbReference>
<feature type="transmembrane region" description="Helical" evidence="7">
    <location>
        <begin position="73"/>
        <end position="93"/>
    </location>
</feature>
<dbReference type="STRING" id="42253.NITMOv2_2604"/>
<accession>A0A0K2GEJ3</accession>
<evidence type="ECO:0000256" key="7">
    <source>
        <dbReference type="SAM" id="Phobius"/>
    </source>
</evidence>
<evidence type="ECO:0000256" key="1">
    <source>
        <dbReference type="ARBA" id="ARBA00004651"/>
    </source>
</evidence>
<evidence type="ECO:0000256" key="3">
    <source>
        <dbReference type="ARBA" id="ARBA00022475"/>
    </source>
</evidence>
<dbReference type="InterPro" id="IPR051907">
    <property type="entry name" value="DoxX-like_oxidoreductase"/>
</dbReference>
<dbReference type="OrthoDB" id="9792760at2"/>
<evidence type="ECO:0000256" key="6">
    <source>
        <dbReference type="ARBA" id="ARBA00023136"/>
    </source>
</evidence>
<name>A0A0K2GEJ3_NITMO</name>
<keyword evidence="4 7" id="KW-0812">Transmembrane</keyword>
<protein>
    <submittedName>
        <fullName evidence="8">DoxX family protein</fullName>
    </submittedName>
</protein>
<dbReference type="Pfam" id="PF07681">
    <property type="entry name" value="DoxX"/>
    <property type="match status" value="1"/>
</dbReference>
<comment type="subcellular location">
    <subcellularLocation>
        <location evidence="1">Cell membrane</location>
        <topology evidence="1">Multi-pass membrane protein</topology>
    </subcellularLocation>
</comment>
<sequence length="149" mass="16173">MTIQTSWLSLIGRILLAAIFLLSGINKIADPQGTQQYMASMGMTWLTGLFYVGAILVEVGGGLSLLLGYRARIGAWLLIAFMIPTTLIFHANLGDQNQMIHFLKNLSMIGGLLYVAVYGAGGLSMDAGLERTERAPVSDRPAMKKVINR</sequence>
<dbReference type="EMBL" id="CP011801">
    <property type="protein sequence ID" value="ALA59017.1"/>
    <property type="molecule type" value="Genomic_DNA"/>
</dbReference>
<feature type="transmembrane region" description="Helical" evidence="7">
    <location>
        <begin position="45"/>
        <end position="67"/>
    </location>
</feature>
<dbReference type="GO" id="GO:0005886">
    <property type="term" value="C:plasma membrane"/>
    <property type="evidence" value="ECO:0007669"/>
    <property type="project" value="UniProtKB-SubCell"/>
</dbReference>
<keyword evidence="6 7" id="KW-0472">Membrane</keyword>
<gene>
    <name evidence="8" type="ORF">NITMOv2_2604</name>
</gene>
<evidence type="ECO:0000256" key="5">
    <source>
        <dbReference type="ARBA" id="ARBA00022989"/>
    </source>
</evidence>
<evidence type="ECO:0000313" key="9">
    <source>
        <dbReference type="Proteomes" id="UP000069205"/>
    </source>
</evidence>
<keyword evidence="9" id="KW-1185">Reference proteome</keyword>
<proteinExistence type="inferred from homology"/>
<dbReference type="Proteomes" id="UP000069205">
    <property type="component" value="Chromosome"/>
</dbReference>
<dbReference type="PANTHER" id="PTHR33452:SF1">
    <property type="entry name" value="INNER MEMBRANE PROTEIN YPHA-RELATED"/>
    <property type="match status" value="1"/>
</dbReference>
<dbReference type="AlphaFoldDB" id="A0A0K2GEJ3"/>
<dbReference type="RefSeq" id="WP_053380103.1">
    <property type="nucleotide sequence ID" value="NZ_CP011801.1"/>
</dbReference>
<dbReference type="PANTHER" id="PTHR33452">
    <property type="entry name" value="OXIDOREDUCTASE CATD-RELATED"/>
    <property type="match status" value="1"/>
</dbReference>
<evidence type="ECO:0000313" key="8">
    <source>
        <dbReference type="EMBL" id="ALA59017.1"/>
    </source>
</evidence>